<dbReference type="EMBL" id="CP033138">
    <property type="protein sequence ID" value="AYO16568.1"/>
    <property type="molecule type" value="Genomic_DNA"/>
</dbReference>
<evidence type="ECO:0000313" key="3">
    <source>
        <dbReference type="Proteomes" id="UP000272136"/>
    </source>
</evidence>
<evidence type="ECO:0000313" key="1">
    <source>
        <dbReference type="EMBL" id="AYO16568.1"/>
    </source>
</evidence>
<dbReference type="RefSeq" id="WP_054824203.1">
    <property type="nucleotide sequence ID" value="NZ_CP033138.1"/>
</dbReference>
<dbReference type="Proteomes" id="UP000390336">
    <property type="component" value="Chromosome 2"/>
</dbReference>
<evidence type="ECO:0000313" key="4">
    <source>
        <dbReference type="Proteomes" id="UP000390336"/>
    </source>
</evidence>
<accession>A0AAP9GI88</accession>
<keyword evidence="3" id="KW-1185">Reference proteome</keyword>
<gene>
    <name evidence="2" type="ORF">APZ19_27035</name>
    <name evidence="1" type="ORF">D0812_19350</name>
</gene>
<dbReference type="Proteomes" id="UP000272136">
    <property type="component" value="Chromosome 2"/>
</dbReference>
<name>A0AAP9GI88_9VIBR</name>
<proteinExistence type="predicted"/>
<reference evidence="2 4" key="1">
    <citation type="journal article" date="2015" name="Genome Announc.">
        <title>Draft Genome Sequence of Vibrio owensii Strain SH-14, Which Causes Shrimp Acute Hepatopancreatic Necrosis Disease.</title>
        <authorList>
            <person name="Liu L."/>
            <person name="Xiao J."/>
            <person name="Xia X."/>
            <person name="Pan Y."/>
            <person name="Yan S."/>
            <person name="Wang Y."/>
        </authorList>
    </citation>
    <scope>NUCLEOTIDE SEQUENCE [LARGE SCALE GENOMIC DNA]</scope>
    <source>
        <strain evidence="2 4">SH14</strain>
    </source>
</reference>
<reference evidence="1 3" key="2">
    <citation type="submission" date="2018-10" db="EMBL/GenBank/DDBJ databases">
        <title>Whole Genome of Vibrio owensii strain 170502, isolated from Acute Hepatopancreatic Necrosis Disease (AHPND) shrimp.</title>
        <authorList>
            <person name="Yan M."/>
            <person name="Wang X."/>
            <person name="Wang Y."/>
        </authorList>
    </citation>
    <scope>NUCLEOTIDE SEQUENCE [LARGE SCALE GENOMIC DNA]</scope>
    <source>
        <strain evidence="1 3">1700302</strain>
    </source>
</reference>
<evidence type="ECO:0000313" key="2">
    <source>
        <dbReference type="EMBL" id="QGH50721.1"/>
    </source>
</evidence>
<reference evidence="2" key="3">
    <citation type="submission" date="2019-11" db="EMBL/GenBank/DDBJ databases">
        <title>Complete genome sequence of Vibrio owensii SH-14 isolated from shrimp with acute hepatopancreatic necrosis diease.</title>
        <authorList>
            <person name="Liang X."/>
            <person name="Wang Y."/>
        </authorList>
    </citation>
    <scope>NUCLEOTIDE SEQUENCE</scope>
    <source>
        <strain evidence="2">SH14</strain>
    </source>
</reference>
<sequence>MLMPCVTTLSRWIRTTAITAMYFTIAIWTTTSVANDTFEGIPGERTCFFRYGPVSADPYINVAYPDAAVKYWGAAFTMPKGAKLKLEGQFPHARYMSLISYDDRGRPVQSLPDYMIKPSQSNVNPFREGSQRDSVFRNYAVNVLDYEPKDDYTAGQIREGVESDQLHAPKSSANQQVLIYRIYAKDENSDGTANVSLPKPILTLASGKELRGSEACAALNSAQPLKAQLNALGIPVEKYRKLVTQPNKPAGFPATNPSTWHIQLDRQSLLGIYTGKINPEARRSSGGFYPNLDNNYIRTVVNRKHGPVYVLRAKAPITPKTFHGDKQMTGGELRYWSVCSNKGFAVTKVNDCLYDERIPVDKDGYYTIAVSRKSDRPRNAFTQCGIGWLPMADDGDGIVDKDASIVQIRHMLASPKFEHAIQNIQQDKDIASVMREYYPRTFYTTTNNFELMFPCNKS</sequence>
<dbReference type="EMBL" id="CP045860">
    <property type="protein sequence ID" value="QGH50721.1"/>
    <property type="molecule type" value="Genomic_DNA"/>
</dbReference>
<protein>
    <submittedName>
        <fullName evidence="2">Uncharacterized protein</fullName>
    </submittedName>
</protein>
<dbReference type="AlphaFoldDB" id="A0AAP9GI88"/>
<organism evidence="2 4">
    <name type="scientific">Vibrio owensii</name>
    <dbReference type="NCBI Taxonomy" id="696485"/>
    <lineage>
        <taxon>Bacteria</taxon>
        <taxon>Pseudomonadati</taxon>
        <taxon>Pseudomonadota</taxon>
        <taxon>Gammaproteobacteria</taxon>
        <taxon>Vibrionales</taxon>
        <taxon>Vibrionaceae</taxon>
        <taxon>Vibrio</taxon>
    </lineage>
</organism>